<dbReference type="PANTHER" id="PTHR34477:SF5">
    <property type="entry name" value="BSL5627 PROTEIN"/>
    <property type="match status" value="1"/>
</dbReference>
<gene>
    <name evidence="3" type="ORF">AUJ66_06945</name>
</gene>
<dbReference type="InterPro" id="IPR000305">
    <property type="entry name" value="GIY-YIG_endonuc"/>
</dbReference>
<dbReference type="Pfam" id="PF01541">
    <property type="entry name" value="GIY-YIG"/>
    <property type="match status" value="1"/>
</dbReference>
<feature type="domain" description="GIY-YIG" evidence="2">
    <location>
        <begin position="1"/>
        <end position="70"/>
    </location>
</feature>
<sequence length="86" mass="10388">MTNYKNTVLYTGVTNNLKKRVYEHKLKLVDGFTKKYNVNKLIYYEIFNDINNAIAREKQIKSGSRKRKIDLINRLNKDWKDLYEEI</sequence>
<dbReference type="Proteomes" id="UP000182278">
    <property type="component" value="Unassembled WGS sequence"/>
</dbReference>
<evidence type="ECO:0000313" key="3">
    <source>
        <dbReference type="EMBL" id="OIN96234.1"/>
    </source>
</evidence>
<protein>
    <submittedName>
        <fullName evidence="3">Excinuclease ABC subunit C</fullName>
    </submittedName>
</protein>
<dbReference type="EMBL" id="MNUO01000107">
    <property type="protein sequence ID" value="OIN96234.1"/>
    <property type="molecule type" value="Genomic_DNA"/>
</dbReference>
<dbReference type="Gene3D" id="3.40.1440.10">
    <property type="entry name" value="GIY-YIG endonuclease"/>
    <property type="match status" value="1"/>
</dbReference>
<dbReference type="PANTHER" id="PTHR34477">
    <property type="entry name" value="UPF0213 PROTEIN YHBQ"/>
    <property type="match status" value="1"/>
</dbReference>
<dbReference type="PROSITE" id="PS50164">
    <property type="entry name" value="GIY_YIG"/>
    <property type="match status" value="1"/>
</dbReference>
<dbReference type="InterPro" id="IPR035901">
    <property type="entry name" value="GIY-YIG_endonuc_sf"/>
</dbReference>
<comment type="caution">
    <text evidence="3">The sequence shown here is derived from an EMBL/GenBank/DDBJ whole genome shotgun (WGS) entry which is preliminary data.</text>
</comment>
<comment type="similarity">
    <text evidence="1">Belongs to the UPF0213 family.</text>
</comment>
<dbReference type="SUPFAM" id="SSF82771">
    <property type="entry name" value="GIY-YIG endonuclease"/>
    <property type="match status" value="1"/>
</dbReference>
<dbReference type="InterPro" id="IPR050190">
    <property type="entry name" value="UPF0213_domain"/>
</dbReference>
<evidence type="ECO:0000313" key="4">
    <source>
        <dbReference type="Proteomes" id="UP000182278"/>
    </source>
</evidence>
<evidence type="ECO:0000259" key="2">
    <source>
        <dbReference type="PROSITE" id="PS50164"/>
    </source>
</evidence>
<dbReference type="AlphaFoldDB" id="A0A1J4SBY0"/>
<evidence type="ECO:0000256" key="1">
    <source>
        <dbReference type="ARBA" id="ARBA00007435"/>
    </source>
</evidence>
<dbReference type="CDD" id="cd10448">
    <property type="entry name" value="GIY-YIG_unchar_3"/>
    <property type="match status" value="1"/>
</dbReference>
<name>A0A1J4SBY0_9BACT</name>
<dbReference type="STRING" id="1817893.AUJ66_06945"/>
<accession>A0A1J4SBY0</accession>
<organism evidence="3 4">
    <name type="scientific">Candidatus Desantisbacteria bacterium CG1_02_38_46</name>
    <dbReference type="NCBI Taxonomy" id="1817893"/>
    <lineage>
        <taxon>Bacteria</taxon>
        <taxon>Candidatus Desantisiibacteriota</taxon>
    </lineage>
</organism>
<proteinExistence type="inferred from homology"/>
<reference evidence="3 4" key="1">
    <citation type="journal article" date="2016" name="Environ. Microbiol.">
        <title>Genomic resolution of a cold subsurface aquifer community provides metabolic insights for novel microbes adapted to high CO concentrations.</title>
        <authorList>
            <person name="Probst A.J."/>
            <person name="Castelle C.J."/>
            <person name="Singh A."/>
            <person name="Brown C.T."/>
            <person name="Anantharaman K."/>
            <person name="Sharon I."/>
            <person name="Hug L.A."/>
            <person name="Burstein D."/>
            <person name="Emerson J.B."/>
            <person name="Thomas B.C."/>
            <person name="Banfield J.F."/>
        </authorList>
    </citation>
    <scope>NUCLEOTIDE SEQUENCE [LARGE SCALE GENOMIC DNA]</scope>
    <source>
        <strain evidence="3">CG1_02_38_46</strain>
    </source>
</reference>